<proteinExistence type="predicted"/>
<reference evidence="1" key="1">
    <citation type="submission" date="2020-01" db="EMBL/GenBank/DDBJ databases">
        <authorList>
            <consortium name="DOE Joint Genome Institute"/>
            <person name="Haridas S."/>
            <person name="Albert R."/>
            <person name="Binder M."/>
            <person name="Bloem J."/>
            <person name="Labutti K."/>
            <person name="Salamov A."/>
            <person name="Andreopoulos B."/>
            <person name="Baker S.E."/>
            <person name="Barry K."/>
            <person name="Bills G."/>
            <person name="Bluhm B.H."/>
            <person name="Cannon C."/>
            <person name="Castanera R."/>
            <person name="Culley D.E."/>
            <person name="Daum C."/>
            <person name="Ezra D."/>
            <person name="Gonzalez J.B."/>
            <person name="Henrissat B."/>
            <person name="Kuo A."/>
            <person name="Liang C."/>
            <person name="Lipzen A."/>
            <person name="Lutzoni F."/>
            <person name="Magnuson J."/>
            <person name="Mondo S."/>
            <person name="Nolan M."/>
            <person name="Ohm R."/>
            <person name="Pangilinan J."/>
            <person name="Park H.-J."/>
            <person name="Ramirez L."/>
            <person name="Alfaro M."/>
            <person name="Sun H."/>
            <person name="Tritt A."/>
            <person name="Yoshinaga Y."/>
            <person name="Zwiers L.-H."/>
            <person name="Turgeon B.G."/>
            <person name="Goodwin S.B."/>
            <person name="Spatafora J.W."/>
            <person name="Crous P.W."/>
            <person name="Grigoriev I.V."/>
        </authorList>
    </citation>
    <scope>NUCLEOTIDE SEQUENCE</scope>
    <source>
        <strain evidence="1">CBS 394.84</strain>
    </source>
</reference>
<dbReference type="RefSeq" id="XP_040783796.1">
    <property type="nucleotide sequence ID" value="XM_040937393.1"/>
</dbReference>
<sequence length="596" mass="66593">MEKQGGKKNEAAVGPVRSLTFKTPELRKFLHDICLKYDHDFNKWYDGDFKKHPYSIFLSRNGYMLGSAPHAASMLSNPIHPIFAPDNWYGPYNYPLFLSIAWPALQLASLWISHDSWLFDWWVHLYYGQPQVDRKGRIYLGPNPREGCLDCRSMVAKEMRKLAGQINFVILPPKLLRGALASSNRSTRTFIKNLMREETSASASFFEAFPCAKKPVIALSSDFYHIALAGTSGGNSSITGAKKLQHHFGMAHTLVHELAHALVSIWHPWTSMKIEPLHRLDDLPEAGKSWEDYVFGAELITLHGASPMMCREWDHSLPLMTNSRNISPLPLSSAVPESWTNTWFLPQTWENMYMLRGALKAPSIRQGAPVIAASRVIGNKEVLVLYYHGVDVMGDDELAVYHARYLEGQLQSQSSGHQLSSTAAFSVGTQQQIRLIHATANLWAVQTLSFAHINNSAGPSLIPVAHASSSQSPPRLVRPPPLPNPETFCSKYLQIWRNESVISFNAGNSSSLRLHHAHPYMHLTLPRCRCNGCMSVMQSMIDAENGTASPETKRGLEEMELGSRFGEIFYGNLSKWRARGGVGDVRHGFLDGNGSG</sequence>
<dbReference type="EMBL" id="ML976619">
    <property type="protein sequence ID" value="KAF1841233.1"/>
    <property type="molecule type" value="Genomic_DNA"/>
</dbReference>
<name>A0A9P4G8U0_9PLEO</name>
<comment type="caution">
    <text evidence="1">The sequence shown here is derived from an EMBL/GenBank/DDBJ whole genome shotgun (WGS) entry which is preliminary data.</text>
</comment>
<keyword evidence="2" id="KW-1185">Reference proteome</keyword>
<dbReference type="GeneID" id="63854643"/>
<dbReference type="Proteomes" id="UP000800039">
    <property type="component" value="Unassembled WGS sequence"/>
</dbReference>
<evidence type="ECO:0000313" key="1">
    <source>
        <dbReference type="EMBL" id="KAF1841233.1"/>
    </source>
</evidence>
<accession>A0A9P4G8U0</accession>
<gene>
    <name evidence="1" type="ORF">K460DRAFT_410622</name>
</gene>
<dbReference type="AlphaFoldDB" id="A0A9P4G8U0"/>
<organism evidence="1 2">
    <name type="scientific">Cucurbitaria berberidis CBS 394.84</name>
    <dbReference type="NCBI Taxonomy" id="1168544"/>
    <lineage>
        <taxon>Eukaryota</taxon>
        <taxon>Fungi</taxon>
        <taxon>Dikarya</taxon>
        <taxon>Ascomycota</taxon>
        <taxon>Pezizomycotina</taxon>
        <taxon>Dothideomycetes</taxon>
        <taxon>Pleosporomycetidae</taxon>
        <taxon>Pleosporales</taxon>
        <taxon>Pleosporineae</taxon>
        <taxon>Cucurbitariaceae</taxon>
        <taxon>Cucurbitaria</taxon>
    </lineage>
</organism>
<protein>
    <submittedName>
        <fullName evidence="1">Uncharacterized protein</fullName>
    </submittedName>
</protein>
<evidence type="ECO:0000313" key="2">
    <source>
        <dbReference type="Proteomes" id="UP000800039"/>
    </source>
</evidence>
<dbReference type="OrthoDB" id="3786030at2759"/>